<keyword evidence="3" id="KW-1185">Reference proteome</keyword>
<evidence type="ECO:0000313" key="3">
    <source>
        <dbReference type="Proteomes" id="UP000006038"/>
    </source>
</evidence>
<dbReference type="Proteomes" id="UP000006038">
    <property type="component" value="Chromosome 7"/>
</dbReference>
<dbReference type="AlphaFoldDB" id="J3MMY5"/>
<reference evidence="2" key="2">
    <citation type="submission" date="2013-04" db="UniProtKB">
        <authorList>
            <consortium name="EnsemblPlants"/>
        </authorList>
    </citation>
    <scope>IDENTIFICATION</scope>
</reference>
<evidence type="ECO:0000313" key="2">
    <source>
        <dbReference type="EnsemblPlants" id="OB07G27670.1"/>
    </source>
</evidence>
<dbReference type="HOGENOM" id="CLU_1565282_0_0_1"/>
<dbReference type="EnsemblPlants" id="OB07G27670.1">
    <property type="protein sequence ID" value="OB07G27670.1"/>
    <property type="gene ID" value="OB07G27670"/>
</dbReference>
<protein>
    <submittedName>
        <fullName evidence="2">Uncharacterized protein</fullName>
    </submittedName>
</protein>
<proteinExistence type="predicted"/>
<name>J3MMY5_ORYBR</name>
<dbReference type="Gramene" id="OB07G27670.1">
    <property type="protein sequence ID" value="OB07G27670.1"/>
    <property type="gene ID" value="OB07G27670"/>
</dbReference>
<organism evidence="2">
    <name type="scientific">Oryza brachyantha</name>
    <name type="common">malo sina</name>
    <dbReference type="NCBI Taxonomy" id="4533"/>
    <lineage>
        <taxon>Eukaryota</taxon>
        <taxon>Viridiplantae</taxon>
        <taxon>Streptophyta</taxon>
        <taxon>Embryophyta</taxon>
        <taxon>Tracheophyta</taxon>
        <taxon>Spermatophyta</taxon>
        <taxon>Magnoliopsida</taxon>
        <taxon>Liliopsida</taxon>
        <taxon>Poales</taxon>
        <taxon>Poaceae</taxon>
        <taxon>BOP clade</taxon>
        <taxon>Oryzoideae</taxon>
        <taxon>Oryzeae</taxon>
        <taxon>Oryzinae</taxon>
        <taxon>Oryza</taxon>
    </lineage>
</organism>
<sequence length="171" mass="17969">MRDRGHPTADDPGGGGDRGGGSGRRTRTATTSSAEDDRGGGRRRRRMATTGPATKTGWRTSAGGGRRPLRASAAEWRRTGGEWTPQTLVLGCREENERGGGDVTESCTRRCAPAQVGAARMLAFGQAKQIRSIPPFKVTESLATEPVLHLLALTRAATVAGIGGGMASDRR</sequence>
<evidence type="ECO:0000256" key="1">
    <source>
        <dbReference type="SAM" id="MobiDB-lite"/>
    </source>
</evidence>
<accession>J3MMY5</accession>
<feature type="region of interest" description="Disordered" evidence="1">
    <location>
        <begin position="1"/>
        <end position="72"/>
    </location>
</feature>
<feature type="compositionally biased region" description="Gly residues" evidence="1">
    <location>
        <begin position="12"/>
        <end position="23"/>
    </location>
</feature>
<reference evidence="2" key="1">
    <citation type="journal article" date="2013" name="Nat. Commun.">
        <title>Whole-genome sequencing of Oryza brachyantha reveals mechanisms underlying Oryza genome evolution.</title>
        <authorList>
            <person name="Chen J."/>
            <person name="Huang Q."/>
            <person name="Gao D."/>
            <person name="Wang J."/>
            <person name="Lang Y."/>
            <person name="Liu T."/>
            <person name="Li B."/>
            <person name="Bai Z."/>
            <person name="Luis Goicoechea J."/>
            <person name="Liang C."/>
            <person name="Chen C."/>
            <person name="Zhang W."/>
            <person name="Sun S."/>
            <person name="Liao Y."/>
            <person name="Zhang X."/>
            <person name="Yang L."/>
            <person name="Song C."/>
            <person name="Wang M."/>
            <person name="Shi J."/>
            <person name="Liu G."/>
            <person name="Liu J."/>
            <person name="Zhou H."/>
            <person name="Zhou W."/>
            <person name="Yu Q."/>
            <person name="An N."/>
            <person name="Chen Y."/>
            <person name="Cai Q."/>
            <person name="Wang B."/>
            <person name="Liu B."/>
            <person name="Min J."/>
            <person name="Huang Y."/>
            <person name="Wu H."/>
            <person name="Li Z."/>
            <person name="Zhang Y."/>
            <person name="Yin Y."/>
            <person name="Song W."/>
            <person name="Jiang J."/>
            <person name="Jackson S.A."/>
            <person name="Wing R.A."/>
            <person name="Wang J."/>
            <person name="Chen M."/>
        </authorList>
    </citation>
    <scope>NUCLEOTIDE SEQUENCE [LARGE SCALE GENOMIC DNA]</scope>
    <source>
        <strain evidence="2">cv. IRGC 101232</strain>
    </source>
</reference>